<proteinExistence type="predicted"/>
<organism evidence="1 2">
    <name type="scientific">Fistulina hepatica ATCC 64428</name>
    <dbReference type="NCBI Taxonomy" id="1128425"/>
    <lineage>
        <taxon>Eukaryota</taxon>
        <taxon>Fungi</taxon>
        <taxon>Dikarya</taxon>
        <taxon>Basidiomycota</taxon>
        <taxon>Agaricomycotina</taxon>
        <taxon>Agaricomycetes</taxon>
        <taxon>Agaricomycetidae</taxon>
        <taxon>Agaricales</taxon>
        <taxon>Fistulinaceae</taxon>
        <taxon>Fistulina</taxon>
    </lineage>
</organism>
<evidence type="ECO:0000313" key="2">
    <source>
        <dbReference type="Proteomes" id="UP000054144"/>
    </source>
</evidence>
<dbReference type="EMBL" id="KN881618">
    <property type="protein sequence ID" value="KIY53376.1"/>
    <property type="molecule type" value="Genomic_DNA"/>
</dbReference>
<dbReference type="AlphaFoldDB" id="A0A0D7APY7"/>
<accession>A0A0D7APY7</accession>
<protein>
    <submittedName>
        <fullName evidence="1">Uncharacterized protein</fullName>
    </submittedName>
</protein>
<evidence type="ECO:0000313" key="1">
    <source>
        <dbReference type="EMBL" id="KIY53376.1"/>
    </source>
</evidence>
<dbReference type="Proteomes" id="UP000054144">
    <property type="component" value="Unassembled WGS sequence"/>
</dbReference>
<reference evidence="1 2" key="1">
    <citation type="journal article" date="2015" name="Fungal Genet. Biol.">
        <title>Evolution of novel wood decay mechanisms in Agaricales revealed by the genome sequences of Fistulina hepatica and Cylindrobasidium torrendii.</title>
        <authorList>
            <person name="Floudas D."/>
            <person name="Held B.W."/>
            <person name="Riley R."/>
            <person name="Nagy L.G."/>
            <person name="Koehler G."/>
            <person name="Ransdell A.S."/>
            <person name="Younus H."/>
            <person name="Chow J."/>
            <person name="Chiniquy J."/>
            <person name="Lipzen A."/>
            <person name="Tritt A."/>
            <person name="Sun H."/>
            <person name="Haridas S."/>
            <person name="LaButti K."/>
            <person name="Ohm R.A."/>
            <person name="Kues U."/>
            <person name="Blanchette R.A."/>
            <person name="Grigoriev I.V."/>
            <person name="Minto R.E."/>
            <person name="Hibbett D.S."/>
        </authorList>
    </citation>
    <scope>NUCLEOTIDE SEQUENCE [LARGE SCALE GENOMIC DNA]</scope>
    <source>
        <strain evidence="1 2">ATCC 64428</strain>
    </source>
</reference>
<name>A0A0D7APY7_9AGAR</name>
<gene>
    <name evidence="1" type="ORF">FISHEDRAFT_55240</name>
</gene>
<keyword evidence="2" id="KW-1185">Reference proteome</keyword>
<sequence length="112" mass="12338">MPLDGFCHRPTAFVIEKGRIFLKYLAKELPFPLQVLPEETITESCGRGMSVGLMVHVSELNVVGSVEGMRAAADGTERSIKLGEDPVAVFLTWDGPASLVWRPEGAKKNRHF</sequence>